<dbReference type="InterPro" id="IPR050491">
    <property type="entry name" value="AmpC-like"/>
</dbReference>
<dbReference type="Pfam" id="PF00144">
    <property type="entry name" value="Beta-lactamase"/>
    <property type="match status" value="1"/>
</dbReference>
<dbReference type="PANTHER" id="PTHR46825">
    <property type="entry name" value="D-ALANYL-D-ALANINE-CARBOXYPEPTIDASE/ENDOPEPTIDASE AMPH"/>
    <property type="match status" value="1"/>
</dbReference>
<evidence type="ECO:0000256" key="1">
    <source>
        <dbReference type="SAM" id="SignalP"/>
    </source>
</evidence>
<evidence type="ECO:0000259" key="3">
    <source>
        <dbReference type="Pfam" id="PF11954"/>
    </source>
</evidence>
<dbReference type="InterPro" id="IPR001466">
    <property type="entry name" value="Beta-lactam-related"/>
</dbReference>
<proteinExistence type="predicted"/>
<dbReference type="SUPFAM" id="SSF56601">
    <property type="entry name" value="beta-lactamase/transpeptidase-like"/>
    <property type="match status" value="1"/>
</dbReference>
<dbReference type="AlphaFoldDB" id="A0A2P8C9S1"/>
<dbReference type="RefSeq" id="WP_106543009.1">
    <property type="nucleotide sequence ID" value="NZ_BLAU01000001.1"/>
</dbReference>
<reference evidence="4 5" key="1">
    <citation type="submission" date="2018-03" db="EMBL/GenBank/DDBJ databases">
        <title>Genomic Encyclopedia of Archaeal and Bacterial Type Strains, Phase II (KMG-II): from individual species to whole genera.</title>
        <authorList>
            <person name="Goeker M."/>
        </authorList>
    </citation>
    <scope>NUCLEOTIDE SEQUENCE [LARGE SCALE GENOMIC DNA]</scope>
    <source>
        <strain evidence="4 5">DSM 27267</strain>
    </source>
</reference>
<accession>A0A2P8C9S1</accession>
<keyword evidence="1" id="KW-0732">Signal</keyword>
<gene>
    <name evidence="4" type="ORF">CLV93_108106</name>
</gene>
<feature type="domain" description="Peptidase S12 Pab87-related C-terminal" evidence="3">
    <location>
        <begin position="458"/>
        <end position="535"/>
    </location>
</feature>
<evidence type="ECO:0000259" key="2">
    <source>
        <dbReference type="Pfam" id="PF00144"/>
    </source>
</evidence>
<dbReference type="InterPro" id="IPR021860">
    <property type="entry name" value="Peptidase_S12_Pab87-rel_C"/>
</dbReference>
<name>A0A2P8C9S1_9BACT</name>
<feature type="signal peptide" evidence="1">
    <location>
        <begin position="1"/>
        <end position="23"/>
    </location>
</feature>
<dbReference type="Pfam" id="PF11954">
    <property type="entry name" value="DUF3471"/>
    <property type="match status" value="1"/>
</dbReference>
<evidence type="ECO:0000313" key="4">
    <source>
        <dbReference type="EMBL" id="PSK81708.1"/>
    </source>
</evidence>
<sequence length="550" mass="63223">MNYLRKTLYILILLSGLSTTVHAQKLEKQFDEMLEKAFQPSWPGATALVAINGKVIYHKAFGMANLELDVKTEPDMVYEIGSITKQFTAVSILMLMEQGKLNLDDDITKFIKDYPTQGYHISIHHLLTHTSGIKSYTSMKNWFSVWRKDFKPKEFIDFFKNEPMDFAPGEEWRYNNSAYFILGYIIEKVSGQTYEQFVKSNIFEPLGMHHTFYGSHSKIIKNRAYGYQKRGDYVNTEYLSFTQPYSAGALMSTVEDLFIWNRAIRSNKLVKKESIDLAFTNYRLNNGKKINYGYGWSLNDINGSPTIEHSGGIFGYVTNSIYLPNEDVFVAVFSNCDCHDPGQVSTRMAALAINKPYPTQEDAIAVDNEYLKKLVGVYEFEDHTTRIITLHNNNLYSQRTGSSKKRLYPIKGNAFFFENSLSKIQFQEEGNRMEASFSNRINKTKGIKTDKPIPLHNEIQVSPEIMKRYIGVYEIRPGFNINVTFEDGKLMTQATGRQKFQVFPESETKFFPKVFDAEMEFIENDSGNIDSFIIYKGGQKIVGKKKNETP</sequence>
<protein>
    <submittedName>
        <fullName evidence="4">CubicO group peptidase (Beta-lactamase class C family)</fullName>
    </submittedName>
</protein>
<evidence type="ECO:0000313" key="5">
    <source>
        <dbReference type="Proteomes" id="UP000240621"/>
    </source>
</evidence>
<dbReference type="PANTHER" id="PTHR46825:SF9">
    <property type="entry name" value="BETA-LACTAMASE-RELATED DOMAIN-CONTAINING PROTEIN"/>
    <property type="match status" value="1"/>
</dbReference>
<dbReference type="EMBL" id="PYGC01000008">
    <property type="protein sequence ID" value="PSK81708.1"/>
    <property type="molecule type" value="Genomic_DNA"/>
</dbReference>
<dbReference type="OrthoDB" id="9793489at2"/>
<feature type="domain" description="Beta-lactamase-related" evidence="2">
    <location>
        <begin position="32"/>
        <end position="339"/>
    </location>
</feature>
<dbReference type="InterPro" id="IPR012338">
    <property type="entry name" value="Beta-lactam/transpept-like"/>
</dbReference>
<comment type="caution">
    <text evidence="4">The sequence shown here is derived from an EMBL/GenBank/DDBJ whole genome shotgun (WGS) entry which is preliminary data.</text>
</comment>
<feature type="chain" id="PRO_5015105790" evidence="1">
    <location>
        <begin position="24"/>
        <end position="550"/>
    </location>
</feature>
<dbReference type="Proteomes" id="UP000240621">
    <property type="component" value="Unassembled WGS sequence"/>
</dbReference>
<organism evidence="4 5">
    <name type="scientific">Prolixibacter denitrificans</name>
    <dbReference type="NCBI Taxonomy" id="1541063"/>
    <lineage>
        <taxon>Bacteria</taxon>
        <taxon>Pseudomonadati</taxon>
        <taxon>Bacteroidota</taxon>
        <taxon>Bacteroidia</taxon>
        <taxon>Marinilabiliales</taxon>
        <taxon>Prolixibacteraceae</taxon>
        <taxon>Prolixibacter</taxon>
    </lineage>
</organism>
<dbReference type="Gene3D" id="3.40.710.10">
    <property type="entry name" value="DD-peptidase/beta-lactamase superfamily"/>
    <property type="match status" value="1"/>
</dbReference>